<comment type="caution">
    <text evidence="1">The sequence shown here is derived from an EMBL/GenBank/DDBJ whole genome shotgun (WGS) entry which is preliminary data.</text>
</comment>
<keyword evidence="2" id="KW-1185">Reference proteome</keyword>
<accession>A0A839JWL5</accession>
<proteinExistence type="predicted"/>
<dbReference type="RefSeq" id="WP_228351531.1">
    <property type="nucleotide sequence ID" value="NZ_JACEGA010000001.1"/>
</dbReference>
<dbReference type="AlphaFoldDB" id="A0A839JWL5"/>
<dbReference type="EMBL" id="JACEGA010000001">
    <property type="protein sequence ID" value="MBB2181776.1"/>
    <property type="molecule type" value="Genomic_DNA"/>
</dbReference>
<dbReference type="Proteomes" id="UP000574276">
    <property type="component" value="Unassembled WGS sequence"/>
</dbReference>
<name>A0A839JWL5_9FIRM</name>
<reference evidence="1 2" key="1">
    <citation type="submission" date="2020-07" db="EMBL/GenBank/DDBJ databases">
        <title>Characterization and genome sequencing of isolate MD1, a novel member within the family Lachnospiraceae.</title>
        <authorList>
            <person name="Rettenmaier R."/>
            <person name="Di Bello L."/>
            <person name="Zinser C."/>
            <person name="Scheitz K."/>
            <person name="Liebl W."/>
            <person name="Zverlov V."/>
        </authorList>
    </citation>
    <scope>NUCLEOTIDE SEQUENCE [LARGE SCALE GENOMIC DNA]</scope>
    <source>
        <strain evidence="1 2">MD1</strain>
    </source>
</reference>
<evidence type="ECO:0000313" key="2">
    <source>
        <dbReference type="Proteomes" id="UP000574276"/>
    </source>
</evidence>
<gene>
    <name evidence="1" type="ORF">H0486_02640</name>
</gene>
<organism evidence="1 2">
    <name type="scientific">Variimorphobacter saccharofermentans</name>
    <dbReference type="NCBI Taxonomy" id="2755051"/>
    <lineage>
        <taxon>Bacteria</taxon>
        <taxon>Bacillati</taxon>
        <taxon>Bacillota</taxon>
        <taxon>Clostridia</taxon>
        <taxon>Lachnospirales</taxon>
        <taxon>Lachnospiraceae</taxon>
        <taxon>Variimorphobacter</taxon>
    </lineage>
</organism>
<evidence type="ECO:0000313" key="1">
    <source>
        <dbReference type="EMBL" id="MBB2181776.1"/>
    </source>
</evidence>
<protein>
    <submittedName>
        <fullName evidence="1">Uncharacterized protein</fullName>
    </submittedName>
</protein>
<sequence length="76" mass="8441">MILCLSDNGKISIVTIPVTSYLSAIATIEFHDFWKVVIDGIKFKVLFSAPFDCFRQSVPGAAGPEDEFVAIRLPFF</sequence>